<keyword evidence="1" id="KW-0963">Cytoplasm</keyword>
<dbReference type="GO" id="GO:0030163">
    <property type="term" value="P:protein catabolic process"/>
    <property type="evidence" value="ECO:0007669"/>
    <property type="project" value="InterPro"/>
</dbReference>
<dbReference type="AlphaFoldDB" id="A0A6J6BSF3"/>
<dbReference type="SUPFAM" id="SSF55729">
    <property type="entry name" value="Acyl-CoA N-acyltransferases (Nat)"/>
    <property type="match status" value="1"/>
</dbReference>
<name>A0A6J6BSF3_9ZZZZ</name>
<dbReference type="Pfam" id="PF03588">
    <property type="entry name" value="Leu_Phe_trans"/>
    <property type="match status" value="1"/>
</dbReference>
<dbReference type="InterPro" id="IPR042221">
    <property type="entry name" value="Leu/Phe-tRNA_Trfase_N"/>
</dbReference>
<dbReference type="GO" id="GO:0005737">
    <property type="term" value="C:cytoplasm"/>
    <property type="evidence" value="ECO:0007669"/>
    <property type="project" value="TreeGrafter"/>
</dbReference>
<protein>
    <submittedName>
        <fullName evidence="4">Unannotated protein</fullName>
    </submittedName>
</protein>
<evidence type="ECO:0000256" key="3">
    <source>
        <dbReference type="ARBA" id="ARBA00023315"/>
    </source>
</evidence>
<dbReference type="PANTHER" id="PTHR30098:SF2">
    <property type="entry name" value="LEUCYL_PHENYLALANYL-TRNA--PROTEIN TRANSFERASE"/>
    <property type="match status" value="1"/>
</dbReference>
<dbReference type="InterPro" id="IPR004616">
    <property type="entry name" value="Leu/Phe-tRNA_Trfase"/>
</dbReference>
<sequence>MLPIAPPHSQWQFPEPDTADESGLVGIGADLEPGTVLGAYRAGIFPMPFDNGPTVGWWSPDPRGILPLDALRVSRSLRQSMDRYDITIDTAFDQVVRECANPDRDGAWITSTIDSAYRELHRLGWAHSVETRDRSTGELVGGLYGIHIGGLFAGESMFHHSRDASKVALVGLVDHLRSRGVILLDVQWLTPHLASLGAIEIPRAEYLSLLANALAIPVRPFTSEVSP</sequence>
<dbReference type="PANTHER" id="PTHR30098">
    <property type="entry name" value="LEUCYL/PHENYLALANYL-TRNA--PROTEIN TRANSFERASE"/>
    <property type="match status" value="1"/>
</dbReference>
<evidence type="ECO:0000256" key="1">
    <source>
        <dbReference type="ARBA" id="ARBA00022490"/>
    </source>
</evidence>
<evidence type="ECO:0000256" key="2">
    <source>
        <dbReference type="ARBA" id="ARBA00022679"/>
    </source>
</evidence>
<gene>
    <name evidence="4" type="ORF">UFOPK1495_00233</name>
</gene>
<dbReference type="Gene3D" id="3.40.630.70">
    <property type="entry name" value="Leucyl/phenylalanyl-tRNA-protein transferase, C-terminal domain"/>
    <property type="match status" value="1"/>
</dbReference>
<keyword evidence="2" id="KW-0808">Transferase</keyword>
<accession>A0A6J6BSF3</accession>
<evidence type="ECO:0000313" key="4">
    <source>
        <dbReference type="EMBL" id="CAB4541644.1"/>
    </source>
</evidence>
<organism evidence="4">
    <name type="scientific">freshwater metagenome</name>
    <dbReference type="NCBI Taxonomy" id="449393"/>
    <lineage>
        <taxon>unclassified sequences</taxon>
        <taxon>metagenomes</taxon>
        <taxon>ecological metagenomes</taxon>
    </lineage>
</organism>
<dbReference type="Gene3D" id="3.30.70.3550">
    <property type="entry name" value="Leucyl/phenylalanyl-tRNA-protein transferase, N-terminal domain"/>
    <property type="match status" value="1"/>
</dbReference>
<proteinExistence type="inferred from homology"/>
<keyword evidence="3" id="KW-0012">Acyltransferase</keyword>
<dbReference type="InterPro" id="IPR016181">
    <property type="entry name" value="Acyl_CoA_acyltransferase"/>
</dbReference>
<dbReference type="NCBIfam" id="TIGR00667">
    <property type="entry name" value="aat"/>
    <property type="match status" value="1"/>
</dbReference>
<dbReference type="GO" id="GO:0008914">
    <property type="term" value="F:leucyl-tRNA--protein transferase activity"/>
    <property type="evidence" value="ECO:0007669"/>
    <property type="project" value="InterPro"/>
</dbReference>
<dbReference type="EMBL" id="CAEZSU010000015">
    <property type="protein sequence ID" value="CAB4541644.1"/>
    <property type="molecule type" value="Genomic_DNA"/>
</dbReference>
<dbReference type="InterPro" id="IPR042203">
    <property type="entry name" value="Leu/Phe-tRNA_Trfase_C"/>
</dbReference>
<reference evidence="4" key="1">
    <citation type="submission" date="2020-05" db="EMBL/GenBank/DDBJ databases">
        <authorList>
            <person name="Chiriac C."/>
            <person name="Salcher M."/>
            <person name="Ghai R."/>
            <person name="Kavagutti S V."/>
        </authorList>
    </citation>
    <scope>NUCLEOTIDE SEQUENCE</scope>
</reference>
<dbReference type="HAMAP" id="MF_00688">
    <property type="entry name" value="Leu_Phe_trans"/>
    <property type="match status" value="1"/>
</dbReference>